<dbReference type="InterPro" id="IPR037143">
    <property type="entry name" value="4-PPantetheinyl_Trfase_dom_sf"/>
</dbReference>
<evidence type="ECO:0000313" key="4">
    <source>
        <dbReference type="EMBL" id="GAA2269065.1"/>
    </source>
</evidence>
<sequence>MQHGTDTDRRGGGPLAVVAASVEVLGHPRADERLLTDGERERAARFRQEATRRDFVAAHILVRLCAARLIGATATEVTLAQSCPGCGKADHGKPYLPDHPGVHVSISHTKGVVAAAAGYREVGVDVELAERTGTHPDVLERVLTEGELRLVEKHTDPQRAFLRQWVRKEALIKIGRLTLDTMGAVDLSALPLAAVDGVPLRSRFEELHLLDWDDEKYQATAAVVSPDEPRAVDLAELADLVG</sequence>
<dbReference type="PANTHER" id="PTHR12215">
    <property type="entry name" value="PHOSPHOPANTETHEINE TRANSFERASE"/>
    <property type="match status" value="1"/>
</dbReference>
<comment type="caution">
    <text evidence="4">The sequence shown here is derived from an EMBL/GenBank/DDBJ whole genome shotgun (WGS) entry which is preliminary data.</text>
</comment>
<evidence type="ECO:0000313" key="5">
    <source>
        <dbReference type="Proteomes" id="UP001500305"/>
    </source>
</evidence>
<proteinExistence type="inferred from homology"/>
<evidence type="ECO:0000256" key="2">
    <source>
        <dbReference type="ARBA" id="ARBA00022679"/>
    </source>
</evidence>
<dbReference type="InterPro" id="IPR050559">
    <property type="entry name" value="P-Pant_transferase_sf"/>
</dbReference>
<gene>
    <name evidence="4" type="ORF">GCM10010430_63120</name>
</gene>
<protein>
    <recommendedName>
        <fullName evidence="3">4'-phosphopantetheinyl transferase domain-containing protein</fullName>
    </recommendedName>
</protein>
<organism evidence="4 5">
    <name type="scientific">Kitasatospora cystarginea</name>
    <dbReference type="NCBI Taxonomy" id="58350"/>
    <lineage>
        <taxon>Bacteria</taxon>
        <taxon>Bacillati</taxon>
        <taxon>Actinomycetota</taxon>
        <taxon>Actinomycetes</taxon>
        <taxon>Kitasatosporales</taxon>
        <taxon>Streptomycetaceae</taxon>
        <taxon>Kitasatospora</taxon>
    </lineage>
</organism>
<dbReference type="SUPFAM" id="SSF56214">
    <property type="entry name" value="4'-phosphopantetheinyl transferase"/>
    <property type="match status" value="2"/>
</dbReference>
<name>A0ABP5RSG4_9ACTN</name>
<dbReference type="EMBL" id="BAAATR010000038">
    <property type="protein sequence ID" value="GAA2269065.1"/>
    <property type="molecule type" value="Genomic_DNA"/>
</dbReference>
<keyword evidence="5" id="KW-1185">Reference proteome</keyword>
<accession>A0ABP5RSG4</accession>
<dbReference type="InterPro" id="IPR008278">
    <property type="entry name" value="4-PPantetheinyl_Trfase_dom"/>
</dbReference>
<feature type="domain" description="4'-phosphopantetheinyl transferase" evidence="3">
    <location>
        <begin position="122"/>
        <end position="181"/>
    </location>
</feature>
<dbReference type="Gene3D" id="3.90.470.20">
    <property type="entry name" value="4'-phosphopantetheinyl transferase domain"/>
    <property type="match status" value="1"/>
</dbReference>
<keyword evidence="2" id="KW-0808">Transferase</keyword>
<evidence type="ECO:0000256" key="1">
    <source>
        <dbReference type="ARBA" id="ARBA00010990"/>
    </source>
</evidence>
<dbReference type="Pfam" id="PF01648">
    <property type="entry name" value="ACPS"/>
    <property type="match status" value="1"/>
</dbReference>
<dbReference type="Proteomes" id="UP001500305">
    <property type="component" value="Unassembled WGS sequence"/>
</dbReference>
<evidence type="ECO:0000259" key="3">
    <source>
        <dbReference type="Pfam" id="PF01648"/>
    </source>
</evidence>
<dbReference type="RefSeq" id="WP_344639956.1">
    <property type="nucleotide sequence ID" value="NZ_BAAATR010000038.1"/>
</dbReference>
<comment type="similarity">
    <text evidence="1">Belongs to the P-Pant transferase superfamily. Gsp/Sfp/HetI/AcpT family.</text>
</comment>
<dbReference type="PANTHER" id="PTHR12215:SF10">
    <property type="entry name" value="L-AMINOADIPATE-SEMIALDEHYDE DEHYDROGENASE-PHOSPHOPANTETHEINYL TRANSFERASE"/>
    <property type="match status" value="1"/>
</dbReference>
<reference evidence="5" key="1">
    <citation type="journal article" date="2019" name="Int. J. Syst. Evol. Microbiol.">
        <title>The Global Catalogue of Microorganisms (GCM) 10K type strain sequencing project: providing services to taxonomists for standard genome sequencing and annotation.</title>
        <authorList>
            <consortium name="The Broad Institute Genomics Platform"/>
            <consortium name="The Broad Institute Genome Sequencing Center for Infectious Disease"/>
            <person name="Wu L."/>
            <person name="Ma J."/>
        </authorList>
    </citation>
    <scope>NUCLEOTIDE SEQUENCE [LARGE SCALE GENOMIC DNA]</scope>
    <source>
        <strain evidence="5">JCM 7356</strain>
    </source>
</reference>